<keyword evidence="6" id="KW-0539">Nucleus</keyword>
<organism evidence="10 11">
    <name type="scientific">Urochloa decumbens</name>
    <dbReference type="NCBI Taxonomy" id="240449"/>
    <lineage>
        <taxon>Eukaryota</taxon>
        <taxon>Viridiplantae</taxon>
        <taxon>Streptophyta</taxon>
        <taxon>Embryophyta</taxon>
        <taxon>Tracheophyta</taxon>
        <taxon>Spermatophyta</taxon>
        <taxon>Magnoliopsida</taxon>
        <taxon>Liliopsida</taxon>
        <taxon>Poales</taxon>
        <taxon>Poaceae</taxon>
        <taxon>PACMAD clade</taxon>
        <taxon>Panicoideae</taxon>
        <taxon>Panicodae</taxon>
        <taxon>Paniceae</taxon>
        <taxon>Melinidinae</taxon>
        <taxon>Urochloa</taxon>
    </lineage>
</organism>
<name>A0ABC8VVR5_9POAL</name>
<evidence type="ECO:0000313" key="11">
    <source>
        <dbReference type="Proteomes" id="UP001497457"/>
    </source>
</evidence>
<evidence type="ECO:0000256" key="4">
    <source>
        <dbReference type="ARBA" id="ARBA00023125"/>
    </source>
</evidence>
<comment type="subcellular location">
    <subcellularLocation>
        <location evidence="1">Nucleus</location>
    </subcellularLocation>
</comment>
<dbReference type="FunFam" id="1.10.10.60:FF:000015">
    <property type="entry name" value="Transcription factor RAX3"/>
    <property type="match status" value="1"/>
</dbReference>
<evidence type="ECO:0000256" key="1">
    <source>
        <dbReference type="ARBA" id="ARBA00004123"/>
    </source>
</evidence>
<dbReference type="AlphaFoldDB" id="A0ABC8VVR5"/>
<dbReference type="Pfam" id="PF00249">
    <property type="entry name" value="Myb_DNA-binding"/>
    <property type="match status" value="2"/>
</dbReference>
<dbReference type="GO" id="GO:0005634">
    <property type="term" value="C:nucleus"/>
    <property type="evidence" value="ECO:0007669"/>
    <property type="project" value="UniProtKB-SubCell"/>
</dbReference>
<evidence type="ECO:0000256" key="7">
    <source>
        <dbReference type="SAM" id="MobiDB-lite"/>
    </source>
</evidence>
<dbReference type="EMBL" id="OZ075121">
    <property type="protein sequence ID" value="CAL4897437.1"/>
    <property type="molecule type" value="Genomic_DNA"/>
</dbReference>
<dbReference type="PROSITE" id="PS50090">
    <property type="entry name" value="MYB_LIKE"/>
    <property type="match status" value="2"/>
</dbReference>
<evidence type="ECO:0000259" key="8">
    <source>
        <dbReference type="PROSITE" id="PS50090"/>
    </source>
</evidence>
<dbReference type="InterPro" id="IPR001005">
    <property type="entry name" value="SANT/Myb"/>
</dbReference>
<feature type="domain" description="Myb-like" evidence="8">
    <location>
        <begin position="21"/>
        <end position="76"/>
    </location>
</feature>
<evidence type="ECO:0000313" key="10">
    <source>
        <dbReference type="EMBL" id="CAL4897437.1"/>
    </source>
</evidence>
<evidence type="ECO:0000256" key="6">
    <source>
        <dbReference type="ARBA" id="ARBA00023242"/>
    </source>
</evidence>
<keyword evidence="3" id="KW-0805">Transcription regulation</keyword>
<dbReference type="Gene3D" id="1.10.10.60">
    <property type="entry name" value="Homeodomain-like"/>
    <property type="match status" value="2"/>
</dbReference>
<dbReference type="InterPro" id="IPR017930">
    <property type="entry name" value="Myb_dom"/>
</dbReference>
<evidence type="ECO:0000259" key="9">
    <source>
        <dbReference type="PROSITE" id="PS51294"/>
    </source>
</evidence>
<feature type="region of interest" description="Disordered" evidence="7">
    <location>
        <begin position="1"/>
        <end position="27"/>
    </location>
</feature>
<reference evidence="10" key="1">
    <citation type="submission" date="2024-10" db="EMBL/GenBank/DDBJ databases">
        <authorList>
            <person name="Ryan C."/>
        </authorList>
    </citation>
    <scope>NUCLEOTIDE SEQUENCE [LARGE SCALE GENOMIC DNA]</scope>
</reference>
<sequence>MVQSNSNRRLPSMGRSPCCDKAAVKRGPWSEEEDARLRSYMERHGGAAAGGWMALPREAGLRRCGKSCRLRWLNYLRPGVRHGGFSPEEDRIICALHAAVGSRWSLIAAHLPGRTDNGVKNYWNTRLKKKLFLLAGGRNVINVSSAAPSIASPPLAPWTTGLPYTTGCSGGGVDQMCAVVGAGGDRDDMIVSTKAAVVVSQPADGSYYSSEPSAAATELDAIFRSMGNTGGGEHSDLSQSSAEIETSWYHCQHGESVLQQHLGSMPYLYW</sequence>
<keyword evidence="4" id="KW-0238">DNA-binding</keyword>
<dbReference type="Proteomes" id="UP001497457">
    <property type="component" value="Chromosome 11b"/>
</dbReference>
<dbReference type="SUPFAM" id="SSF46689">
    <property type="entry name" value="Homeodomain-like"/>
    <property type="match status" value="1"/>
</dbReference>
<dbReference type="CDD" id="cd00167">
    <property type="entry name" value="SANT"/>
    <property type="match status" value="2"/>
</dbReference>
<gene>
    <name evidence="10" type="ORF">URODEC1_LOCUS7252</name>
</gene>
<protein>
    <submittedName>
        <fullName evidence="10">Uncharacterized protein</fullName>
    </submittedName>
</protein>
<dbReference type="InterPro" id="IPR009057">
    <property type="entry name" value="Homeodomain-like_sf"/>
</dbReference>
<accession>A0ABC8VVR5</accession>
<dbReference type="SMART" id="SM00717">
    <property type="entry name" value="SANT"/>
    <property type="match status" value="2"/>
</dbReference>
<dbReference type="PANTHER" id="PTHR48000">
    <property type="entry name" value="OS09G0431300 PROTEIN"/>
    <property type="match status" value="1"/>
</dbReference>
<keyword evidence="11" id="KW-1185">Reference proteome</keyword>
<dbReference type="PANTHER" id="PTHR48000:SF20">
    <property type="entry name" value="OS01G0685400 PROTEIN"/>
    <property type="match status" value="1"/>
</dbReference>
<evidence type="ECO:0000256" key="5">
    <source>
        <dbReference type="ARBA" id="ARBA00023163"/>
    </source>
</evidence>
<feature type="domain" description="Myb-like" evidence="8">
    <location>
        <begin position="77"/>
        <end position="127"/>
    </location>
</feature>
<dbReference type="PROSITE" id="PS51294">
    <property type="entry name" value="HTH_MYB"/>
    <property type="match status" value="2"/>
</dbReference>
<evidence type="ECO:0000256" key="3">
    <source>
        <dbReference type="ARBA" id="ARBA00023015"/>
    </source>
</evidence>
<feature type="domain" description="HTH myb-type" evidence="9">
    <location>
        <begin position="77"/>
        <end position="131"/>
    </location>
</feature>
<proteinExistence type="predicted"/>
<keyword evidence="2" id="KW-0677">Repeat</keyword>
<dbReference type="GO" id="GO:0003677">
    <property type="term" value="F:DNA binding"/>
    <property type="evidence" value="ECO:0007669"/>
    <property type="project" value="UniProtKB-KW"/>
</dbReference>
<keyword evidence="5" id="KW-0804">Transcription</keyword>
<feature type="domain" description="HTH myb-type" evidence="9">
    <location>
        <begin position="21"/>
        <end position="76"/>
    </location>
</feature>
<evidence type="ECO:0000256" key="2">
    <source>
        <dbReference type="ARBA" id="ARBA00022737"/>
    </source>
</evidence>